<dbReference type="EMBL" id="OC919531">
    <property type="protein sequence ID" value="CAD7651494.1"/>
    <property type="molecule type" value="Genomic_DNA"/>
</dbReference>
<sequence>MTDKSVIREYFTGKSVFITGATGFIGKVLVEKLLRFCTGLDTIYILIRKKKGQSAEERLETLLQSKLFSFSLDVHKVRHKLVAIDGDLSVDGIGLKESDLKLLVRDVSVIFHVAGDVKFNETIRDAVTHNLIGTKYVMQLCRQCRRLEALVHVSTAYAFCQRSDLEERIYPMKVTPEEVIHAVETMNDTQLQNYTEPLLEGRPNCYTFAKALAEHIVLKDKPVGLPVAIVRPSIVLATYEEPIAGWIDNFNGATGIALLGSLGIMRIADYDADKRVSFIPVDMTCNALITSAWHMATARPPDVQIYHLSSEPHNTPPLVDVVESFVLAQQDSPSIKVVRPHAGVPHTRPSRLRLWMTILISHLMFAYFVDAIIWLFGYKPIMVSVTQRMHNGFEMLSYFWMKEWTFHSLNTRSLMAILRRHSPYDSQHFKFDVSIVDWNLMTKNSWYGGRRYLLKEDDDNIPKAKRRLTKYVLLLSTFPY</sequence>
<comment type="catalytic activity">
    <reaction evidence="8 9">
        <text>a long-chain fatty acyl-CoA + 2 NADPH + 2 H(+) = a long-chain primary fatty alcohol + 2 NADP(+) + CoA</text>
        <dbReference type="Rhea" id="RHEA:52716"/>
        <dbReference type="ChEBI" id="CHEBI:15378"/>
        <dbReference type="ChEBI" id="CHEBI:57287"/>
        <dbReference type="ChEBI" id="CHEBI:57783"/>
        <dbReference type="ChEBI" id="CHEBI:58349"/>
        <dbReference type="ChEBI" id="CHEBI:77396"/>
        <dbReference type="ChEBI" id="CHEBI:83139"/>
        <dbReference type="EC" id="1.2.1.84"/>
    </reaction>
</comment>
<gene>
    <name evidence="12" type="ORF">ONB1V03_LOCUS8326</name>
</gene>
<feature type="transmembrane region" description="Helical" evidence="9">
    <location>
        <begin position="354"/>
        <end position="378"/>
    </location>
</feature>
<keyword evidence="13" id="KW-1185">Reference proteome</keyword>
<evidence type="ECO:0000313" key="12">
    <source>
        <dbReference type="EMBL" id="CAD7651494.1"/>
    </source>
</evidence>
<evidence type="ECO:0000256" key="8">
    <source>
        <dbReference type="ARBA" id="ARBA00052530"/>
    </source>
</evidence>
<dbReference type="GO" id="GO:0080019">
    <property type="term" value="F:alcohol-forming very long-chain fatty acyl-CoA reductase activity"/>
    <property type="evidence" value="ECO:0007669"/>
    <property type="project" value="InterPro"/>
</dbReference>
<keyword evidence="6 9" id="KW-0443">Lipid metabolism</keyword>
<dbReference type="InterPro" id="IPR026055">
    <property type="entry name" value="FAR"/>
</dbReference>
<dbReference type="SUPFAM" id="SSF51735">
    <property type="entry name" value="NAD(P)-binding Rossmann-fold domains"/>
    <property type="match status" value="1"/>
</dbReference>
<organism evidence="12">
    <name type="scientific">Oppiella nova</name>
    <dbReference type="NCBI Taxonomy" id="334625"/>
    <lineage>
        <taxon>Eukaryota</taxon>
        <taxon>Metazoa</taxon>
        <taxon>Ecdysozoa</taxon>
        <taxon>Arthropoda</taxon>
        <taxon>Chelicerata</taxon>
        <taxon>Arachnida</taxon>
        <taxon>Acari</taxon>
        <taxon>Acariformes</taxon>
        <taxon>Sarcoptiformes</taxon>
        <taxon>Oribatida</taxon>
        <taxon>Brachypylina</taxon>
        <taxon>Oppioidea</taxon>
        <taxon>Oppiidae</taxon>
        <taxon>Oppiella</taxon>
    </lineage>
</organism>
<evidence type="ECO:0000256" key="6">
    <source>
        <dbReference type="ARBA" id="ARBA00023098"/>
    </source>
</evidence>
<keyword evidence="4 9" id="KW-0812">Transmembrane</keyword>
<dbReference type="Pfam" id="PF07993">
    <property type="entry name" value="NAD_binding_4"/>
    <property type="match status" value="1"/>
</dbReference>
<comment type="subcellular location">
    <subcellularLocation>
        <location evidence="1">Membrane</location>
        <topology evidence="1">Multi-pass membrane protein</topology>
    </subcellularLocation>
</comment>
<proteinExistence type="inferred from homology"/>
<keyword evidence="5 9" id="KW-1133">Transmembrane helix</keyword>
<feature type="domain" description="Thioester reductase (TE)" evidence="11">
    <location>
        <begin position="18"/>
        <end position="287"/>
    </location>
</feature>
<dbReference type="PANTHER" id="PTHR11011">
    <property type="entry name" value="MALE STERILITY PROTEIN 2-RELATED"/>
    <property type="match status" value="1"/>
</dbReference>
<dbReference type="PANTHER" id="PTHR11011:SF45">
    <property type="entry name" value="FATTY ACYL-COA REDUCTASE CG8306-RELATED"/>
    <property type="match status" value="1"/>
</dbReference>
<dbReference type="OrthoDB" id="429813at2759"/>
<protein>
    <recommendedName>
        <fullName evidence="9">Fatty acyl-CoA reductase</fullName>
        <ecNumber evidence="9">1.2.1.84</ecNumber>
    </recommendedName>
</protein>
<dbReference type="InterPro" id="IPR036291">
    <property type="entry name" value="NAD(P)-bd_dom_sf"/>
</dbReference>
<dbReference type="GO" id="GO:0035336">
    <property type="term" value="P:long-chain fatty-acyl-CoA metabolic process"/>
    <property type="evidence" value="ECO:0007669"/>
    <property type="project" value="TreeGrafter"/>
</dbReference>
<comment type="function">
    <text evidence="9">Catalyzes the reduction of fatty acyl-CoA to fatty alcohols.</text>
</comment>
<comment type="similarity">
    <text evidence="2 9">Belongs to the fatty acyl-CoA reductase family.</text>
</comment>
<feature type="domain" description="Fatty acyl-CoA reductase C-terminal" evidence="10">
    <location>
        <begin position="362"/>
        <end position="456"/>
    </location>
</feature>
<dbReference type="EMBL" id="CAJPVJ010004706">
    <property type="protein sequence ID" value="CAG2168842.1"/>
    <property type="molecule type" value="Genomic_DNA"/>
</dbReference>
<dbReference type="AlphaFoldDB" id="A0A7R9M195"/>
<evidence type="ECO:0000313" key="13">
    <source>
        <dbReference type="Proteomes" id="UP000728032"/>
    </source>
</evidence>
<dbReference type="InterPro" id="IPR033640">
    <property type="entry name" value="FAR_C"/>
</dbReference>
<dbReference type="FunFam" id="3.40.50.720:FF:000143">
    <property type="entry name" value="Fatty acyl-CoA reductase"/>
    <property type="match status" value="1"/>
</dbReference>
<reference evidence="12" key="1">
    <citation type="submission" date="2020-11" db="EMBL/GenBank/DDBJ databases">
        <authorList>
            <person name="Tran Van P."/>
        </authorList>
    </citation>
    <scope>NUCLEOTIDE SEQUENCE</scope>
</reference>
<evidence type="ECO:0000256" key="9">
    <source>
        <dbReference type="RuleBase" id="RU363097"/>
    </source>
</evidence>
<evidence type="ECO:0000259" key="10">
    <source>
        <dbReference type="Pfam" id="PF03015"/>
    </source>
</evidence>
<evidence type="ECO:0000256" key="2">
    <source>
        <dbReference type="ARBA" id="ARBA00005928"/>
    </source>
</evidence>
<dbReference type="Gene3D" id="3.40.50.720">
    <property type="entry name" value="NAD(P)-binding Rossmann-like Domain"/>
    <property type="match status" value="1"/>
</dbReference>
<evidence type="ECO:0000256" key="3">
    <source>
        <dbReference type="ARBA" id="ARBA00022516"/>
    </source>
</evidence>
<evidence type="ECO:0000256" key="7">
    <source>
        <dbReference type="ARBA" id="ARBA00023136"/>
    </source>
</evidence>
<keyword evidence="9" id="KW-0521">NADP</keyword>
<dbReference type="CDD" id="cd09071">
    <property type="entry name" value="FAR_C"/>
    <property type="match status" value="1"/>
</dbReference>
<dbReference type="Proteomes" id="UP000728032">
    <property type="component" value="Unassembled WGS sequence"/>
</dbReference>
<keyword evidence="3 9" id="KW-0444">Lipid biosynthesis</keyword>
<dbReference type="GO" id="GO:0005777">
    <property type="term" value="C:peroxisome"/>
    <property type="evidence" value="ECO:0007669"/>
    <property type="project" value="TreeGrafter"/>
</dbReference>
<dbReference type="InterPro" id="IPR013120">
    <property type="entry name" value="FAR_NAD-bd"/>
</dbReference>
<evidence type="ECO:0000256" key="5">
    <source>
        <dbReference type="ARBA" id="ARBA00022989"/>
    </source>
</evidence>
<accession>A0A7R9M195</accession>
<dbReference type="CDD" id="cd05236">
    <property type="entry name" value="FAR-N_SDR_e"/>
    <property type="match status" value="1"/>
</dbReference>
<dbReference type="GO" id="GO:0016020">
    <property type="term" value="C:membrane"/>
    <property type="evidence" value="ECO:0007669"/>
    <property type="project" value="UniProtKB-SubCell"/>
</dbReference>
<dbReference type="Pfam" id="PF03015">
    <property type="entry name" value="Sterile"/>
    <property type="match status" value="1"/>
</dbReference>
<evidence type="ECO:0000256" key="1">
    <source>
        <dbReference type="ARBA" id="ARBA00004141"/>
    </source>
</evidence>
<name>A0A7R9M195_9ACAR</name>
<dbReference type="EC" id="1.2.1.84" evidence="9"/>
<evidence type="ECO:0000256" key="4">
    <source>
        <dbReference type="ARBA" id="ARBA00022692"/>
    </source>
</evidence>
<keyword evidence="9" id="KW-0560">Oxidoreductase</keyword>
<keyword evidence="7 9" id="KW-0472">Membrane</keyword>
<evidence type="ECO:0000259" key="11">
    <source>
        <dbReference type="Pfam" id="PF07993"/>
    </source>
</evidence>
<dbReference type="GO" id="GO:0102965">
    <property type="term" value="F:alcohol-forming long-chain fatty acyl-CoA reductase activity"/>
    <property type="evidence" value="ECO:0007669"/>
    <property type="project" value="UniProtKB-EC"/>
</dbReference>